<gene>
    <name evidence="1" type="ORF">RDB_LOCUS56138</name>
</gene>
<protein>
    <submittedName>
        <fullName evidence="1">Uncharacterized protein</fullName>
    </submittedName>
</protein>
<sequence length="178" mass="20704">MTSQHLRYGIPQTIRILVVWIHALGHGAHKRTDDAHIAVPVGVHKTRIPIEVNTLGTVWARRFRRTIQTARRGPSFNWLFRSGEMVQRPERAEPDWSSRSEEMANHQRERAFGFLVPVSPYVGMRKVVMSNRFYMYHIHESAKTSRGDHFAESLVVFRIPKNCRAVNNRNRQDSTYGL</sequence>
<dbReference type="AlphaFoldDB" id="A0A8H2XH81"/>
<evidence type="ECO:0000313" key="2">
    <source>
        <dbReference type="Proteomes" id="UP000663843"/>
    </source>
</evidence>
<comment type="caution">
    <text evidence="1">The sequence shown here is derived from an EMBL/GenBank/DDBJ whole genome shotgun (WGS) entry which is preliminary data.</text>
</comment>
<dbReference type="OrthoDB" id="191315at2759"/>
<organism evidence="1 2">
    <name type="scientific">Rhizoctonia solani</name>
    <dbReference type="NCBI Taxonomy" id="456999"/>
    <lineage>
        <taxon>Eukaryota</taxon>
        <taxon>Fungi</taxon>
        <taxon>Dikarya</taxon>
        <taxon>Basidiomycota</taxon>
        <taxon>Agaricomycotina</taxon>
        <taxon>Agaricomycetes</taxon>
        <taxon>Cantharellales</taxon>
        <taxon>Ceratobasidiaceae</taxon>
        <taxon>Rhizoctonia</taxon>
    </lineage>
</organism>
<name>A0A8H2XH81_9AGAM</name>
<dbReference type="Proteomes" id="UP000663843">
    <property type="component" value="Unassembled WGS sequence"/>
</dbReference>
<dbReference type="EMBL" id="CAJMWT010001875">
    <property type="protein sequence ID" value="CAE6423871.1"/>
    <property type="molecule type" value="Genomic_DNA"/>
</dbReference>
<evidence type="ECO:0000313" key="1">
    <source>
        <dbReference type="EMBL" id="CAE6423871.1"/>
    </source>
</evidence>
<reference evidence="1" key="1">
    <citation type="submission" date="2021-01" db="EMBL/GenBank/DDBJ databases">
        <authorList>
            <person name="Kaushik A."/>
        </authorList>
    </citation>
    <scope>NUCLEOTIDE SEQUENCE</scope>
    <source>
        <strain evidence="1">AG2-2IIIB</strain>
    </source>
</reference>
<accession>A0A8H2XH81</accession>
<proteinExistence type="predicted"/>